<dbReference type="PANTHER" id="PTHR43861">
    <property type="entry name" value="TRANS-ACONITATE 2-METHYLTRANSFERASE-RELATED"/>
    <property type="match status" value="1"/>
</dbReference>
<organism evidence="2 3">
    <name type="scientific">Candidatus Woesebacteria bacterium GW2011_GWA1_37_8</name>
    <dbReference type="NCBI Taxonomy" id="1618546"/>
    <lineage>
        <taxon>Bacteria</taxon>
        <taxon>Candidatus Woeseibacteriota</taxon>
    </lineage>
</organism>
<keyword evidence="2" id="KW-0489">Methyltransferase</keyword>
<proteinExistence type="predicted"/>
<name>A0A0G0HR46_9BACT</name>
<feature type="domain" description="Methyltransferase type 11" evidence="1">
    <location>
        <begin position="43"/>
        <end position="137"/>
    </location>
</feature>
<dbReference type="SUPFAM" id="SSF53335">
    <property type="entry name" value="S-adenosyl-L-methionine-dependent methyltransferases"/>
    <property type="match status" value="1"/>
</dbReference>
<evidence type="ECO:0000313" key="3">
    <source>
        <dbReference type="Proteomes" id="UP000034603"/>
    </source>
</evidence>
<protein>
    <submittedName>
        <fullName evidence="2">Phosphatidylethanolamine N-methyltransferase</fullName>
    </submittedName>
</protein>
<dbReference type="Proteomes" id="UP000034603">
    <property type="component" value="Unassembled WGS sequence"/>
</dbReference>
<dbReference type="EMBL" id="LBTR01000012">
    <property type="protein sequence ID" value="KKQ45598.1"/>
    <property type="molecule type" value="Genomic_DNA"/>
</dbReference>
<dbReference type="AlphaFoldDB" id="A0A0G0HR46"/>
<dbReference type="CDD" id="cd02440">
    <property type="entry name" value="AdoMet_MTases"/>
    <property type="match status" value="1"/>
</dbReference>
<gene>
    <name evidence="2" type="ORF">US62_C0012G0012</name>
</gene>
<dbReference type="GO" id="GO:0032259">
    <property type="term" value="P:methylation"/>
    <property type="evidence" value="ECO:0007669"/>
    <property type="project" value="UniProtKB-KW"/>
</dbReference>
<evidence type="ECO:0000259" key="1">
    <source>
        <dbReference type="Pfam" id="PF08241"/>
    </source>
</evidence>
<dbReference type="InterPro" id="IPR029063">
    <property type="entry name" value="SAM-dependent_MTases_sf"/>
</dbReference>
<dbReference type="GO" id="GO:0008757">
    <property type="term" value="F:S-adenosylmethionine-dependent methyltransferase activity"/>
    <property type="evidence" value="ECO:0007669"/>
    <property type="project" value="InterPro"/>
</dbReference>
<dbReference type="Pfam" id="PF08241">
    <property type="entry name" value="Methyltransf_11"/>
    <property type="match status" value="1"/>
</dbReference>
<dbReference type="Gene3D" id="3.40.50.150">
    <property type="entry name" value="Vaccinia Virus protein VP39"/>
    <property type="match status" value="1"/>
</dbReference>
<dbReference type="InterPro" id="IPR013216">
    <property type="entry name" value="Methyltransf_11"/>
</dbReference>
<evidence type="ECO:0000313" key="2">
    <source>
        <dbReference type="EMBL" id="KKQ45598.1"/>
    </source>
</evidence>
<reference evidence="2 3" key="1">
    <citation type="journal article" date="2015" name="Nature">
        <title>rRNA introns, odd ribosomes, and small enigmatic genomes across a large radiation of phyla.</title>
        <authorList>
            <person name="Brown C.T."/>
            <person name="Hug L.A."/>
            <person name="Thomas B.C."/>
            <person name="Sharon I."/>
            <person name="Castelle C.J."/>
            <person name="Singh A."/>
            <person name="Wilkins M.J."/>
            <person name="Williams K.H."/>
            <person name="Banfield J.F."/>
        </authorList>
    </citation>
    <scope>NUCLEOTIDE SEQUENCE [LARGE SCALE GENOMIC DNA]</scope>
</reference>
<accession>A0A0G0HR46</accession>
<keyword evidence="2" id="KW-0808">Transferase</keyword>
<comment type="caution">
    <text evidence="2">The sequence shown here is derived from an EMBL/GenBank/DDBJ whole genome shotgun (WGS) entry which is preliminary data.</text>
</comment>
<sequence>MSAHYDTYDYPTYWINREYEHKSELIALSALLHKIKKIKIVADYGAGFGRLVPSYYYRADKIILSDPSLKLLNQAKKKYKSKKIKFIHSRIENIGSKIKKNTVDLAIVVRVLHHIQNMEDAFCKIQATIKPGGYLILEFANKSHGKELLKQVIHGNLTFPLDIFSKDIRSKKNVKNNSIAFNNYHPDFIIQKLRECNFDILEKVSVSNIRLPFMKRHFPLSVLLALEKYAQIVMTPFNFGPSIFILAKKKIT</sequence>